<feature type="region of interest" description="Disordered" evidence="1">
    <location>
        <begin position="80"/>
        <end position="104"/>
    </location>
</feature>
<sequence length="104" mass="11432">MCAISADLAWFLVASKLNSHTPIRFDPRFVDNILSKALEQSKSIKSTLSGNLIIVAPFLAKQASATMSIRRNLFKRHLNSSGPGNMYTPEPIRQPGLHPSKVVS</sequence>
<name>A0A8H5C9G6_9AGAR</name>
<protein>
    <submittedName>
        <fullName evidence="2">Uncharacterized protein</fullName>
    </submittedName>
</protein>
<evidence type="ECO:0000313" key="3">
    <source>
        <dbReference type="Proteomes" id="UP000559256"/>
    </source>
</evidence>
<evidence type="ECO:0000313" key="2">
    <source>
        <dbReference type="EMBL" id="KAF5336623.1"/>
    </source>
</evidence>
<evidence type="ECO:0000256" key="1">
    <source>
        <dbReference type="SAM" id="MobiDB-lite"/>
    </source>
</evidence>
<proteinExistence type="predicted"/>
<dbReference type="AlphaFoldDB" id="A0A8H5C9G6"/>
<comment type="caution">
    <text evidence="2">The sequence shown here is derived from an EMBL/GenBank/DDBJ whole genome shotgun (WGS) entry which is preliminary data.</text>
</comment>
<dbReference type="Proteomes" id="UP000559256">
    <property type="component" value="Unassembled WGS sequence"/>
</dbReference>
<accession>A0A8H5C9G6</accession>
<gene>
    <name evidence="2" type="ORF">D9758_015950</name>
</gene>
<organism evidence="2 3">
    <name type="scientific">Tetrapyrgos nigripes</name>
    <dbReference type="NCBI Taxonomy" id="182062"/>
    <lineage>
        <taxon>Eukaryota</taxon>
        <taxon>Fungi</taxon>
        <taxon>Dikarya</taxon>
        <taxon>Basidiomycota</taxon>
        <taxon>Agaricomycotina</taxon>
        <taxon>Agaricomycetes</taxon>
        <taxon>Agaricomycetidae</taxon>
        <taxon>Agaricales</taxon>
        <taxon>Marasmiineae</taxon>
        <taxon>Marasmiaceae</taxon>
        <taxon>Tetrapyrgos</taxon>
    </lineage>
</organism>
<dbReference type="EMBL" id="JAACJM010000227">
    <property type="protein sequence ID" value="KAF5336623.1"/>
    <property type="molecule type" value="Genomic_DNA"/>
</dbReference>
<keyword evidence="3" id="KW-1185">Reference proteome</keyword>
<reference evidence="2 3" key="1">
    <citation type="journal article" date="2020" name="ISME J.">
        <title>Uncovering the hidden diversity of litter-decomposition mechanisms in mushroom-forming fungi.</title>
        <authorList>
            <person name="Floudas D."/>
            <person name="Bentzer J."/>
            <person name="Ahren D."/>
            <person name="Johansson T."/>
            <person name="Persson P."/>
            <person name="Tunlid A."/>
        </authorList>
    </citation>
    <scope>NUCLEOTIDE SEQUENCE [LARGE SCALE GENOMIC DNA]</scope>
    <source>
        <strain evidence="2 3">CBS 291.85</strain>
    </source>
</reference>